<evidence type="ECO:0000256" key="1">
    <source>
        <dbReference type="SAM" id="MobiDB-lite"/>
    </source>
</evidence>
<dbReference type="EMBL" id="LXQA010157536">
    <property type="protein sequence ID" value="MCI27138.1"/>
    <property type="molecule type" value="Genomic_DNA"/>
</dbReference>
<reference evidence="2 3" key="1">
    <citation type="journal article" date="2018" name="Front. Plant Sci.">
        <title>Red Clover (Trifolium pratense) and Zigzag Clover (T. medium) - A Picture of Genomic Similarities and Differences.</title>
        <authorList>
            <person name="Dluhosova J."/>
            <person name="Istvanek J."/>
            <person name="Nedelnik J."/>
            <person name="Repkova J."/>
        </authorList>
    </citation>
    <scope>NUCLEOTIDE SEQUENCE [LARGE SCALE GENOMIC DNA]</scope>
    <source>
        <strain evidence="3">cv. 10/8</strain>
        <tissue evidence="2">Leaf</tissue>
    </source>
</reference>
<evidence type="ECO:0000313" key="2">
    <source>
        <dbReference type="EMBL" id="MCI27138.1"/>
    </source>
</evidence>
<evidence type="ECO:0000313" key="3">
    <source>
        <dbReference type="Proteomes" id="UP000265520"/>
    </source>
</evidence>
<feature type="region of interest" description="Disordered" evidence="1">
    <location>
        <begin position="1"/>
        <end position="29"/>
    </location>
</feature>
<accession>A0A392QS78</accession>
<protein>
    <submittedName>
        <fullName evidence="2">Uncharacterized protein</fullName>
    </submittedName>
</protein>
<comment type="caution">
    <text evidence="2">The sequence shown here is derived from an EMBL/GenBank/DDBJ whole genome shotgun (WGS) entry which is preliminary data.</text>
</comment>
<proteinExistence type="predicted"/>
<organism evidence="2 3">
    <name type="scientific">Trifolium medium</name>
    <dbReference type="NCBI Taxonomy" id="97028"/>
    <lineage>
        <taxon>Eukaryota</taxon>
        <taxon>Viridiplantae</taxon>
        <taxon>Streptophyta</taxon>
        <taxon>Embryophyta</taxon>
        <taxon>Tracheophyta</taxon>
        <taxon>Spermatophyta</taxon>
        <taxon>Magnoliopsida</taxon>
        <taxon>eudicotyledons</taxon>
        <taxon>Gunneridae</taxon>
        <taxon>Pentapetalae</taxon>
        <taxon>rosids</taxon>
        <taxon>fabids</taxon>
        <taxon>Fabales</taxon>
        <taxon>Fabaceae</taxon>
        <taxon>Papilionoideae</taxon>
        <taxon>50 kb inversion clade</taxon>
        <taxon>NPAAA clade</taxon>
        <taxon>Hologalegina</taxon>
        <taxon>IRL clade</taxon>
        <taxon>Trifolieae</taxon>
        <taxon>Trifolium</taxon>
    </lineage>
</organism>
<dbReference type="AlphaFoldDB" id="A0A392QS78"/>
<keyword evidence="3" id="KW-1185">Reference proteome</keyword>
<name>A0A392QS78_9FABA</name>
<dbReference type="Proteomes" id="UP000265520">
    <property type="component" value="Unassembled WGS sequence"/>
</dbReference>
<sequence>MAGEHPNRENPGSGNMTLQAAVAEIRRKK</sequence>
<feature type="non-terminal residue" evidence="2">
    <location>
        <position position="29"/>
    </location>
</feature>